<proteinExistence type="predicted"/>
<reference evidence="1 2" key="1">
    <citation type="submission" date="2019-07" db="EMBL/GenBank/DDBJ databases">
        <title>De Novo Assembly of kiwifruit Actinidia rufa.</title>
        <authorList>
            <person name="Sugita-Konishi S."/>
            <person name="Sato K."/>
            <person name="Mori E."/>
            <person name="Abe Y."/>
            <person name="Kisaki G."/>
            <person name="Hamano K."/>
            <person name="Suezawa K."/>
            <person name="Otani M."/>
            <person name="Fukuda T."/>
            <person name="Manabe T."/>
            <person name="Gomi K."/>
            <person name="Tabuchi M."/>
            <person name="Akimitsu K."/>
            <person name="Kataoka I."/>
        </authorList>
    </citation>
    <scope>NUCLEOTIDE SEQUENCE [LARGE SCALE GENOMIC DNA]</scope>
    <source>
        <strain evidence="2">cv. Fuchu</strain>
    </source>
</reference>
<evidence type="ECO:0000313" key="1">
    <source>
        <dbReference type="EMBL" id="GFZ10623.1"/>
    </source>
</evidence>
<evidence type="ECO:0000313" key="2">
    <source>
        <dbReference type="Proteomes" id="UP000585474"/>
    </source>
</evidence>
<comment type="caution">
    <text evidence="1">The sequence shown here is derived from an EMBL/GenBank/DDBJ whole genome shotgun (WGS) entry which is preliminary data.</text>
</comment>
<gene>
    <name evidence="1" type="ORF">Acr_22g0000210</name>
</gene>
<dbReference type="PANTHER" id="PTHR36022:SF1">
    <property type="entry name" value="GPI-ANCHORED ADHESIN-LIKE PROTEIN"/>
    <property type="match status" value="1"/>
</dbReference>
<keyword evidence="2" id="KW-1185">Reference proteome</keyword>
<dbReference type="AlphaFoldDB" id="A0A7J0GIH9"/>
<dbReference type="EMBL" id="BJWL01000022">
    <property type="protein sequence ID" value="GFZ10623.1"/>
    <property type="molecule type" value="Genomic_DNA"/>
</dbReference>
<dbReference type="Proteomes" id="UP000585474">
    <property type="component" value="Unassembled WGS sequence"/>
</dbReference>
<dbReference type="PANTHER" id="PTHR36022">
    <property type="entry name" value="GPI-ANCHORED ADHESIN-LIKE PROTEIN"/>
    <property type="match status" value="1"/>
</dbReference>
<name>A0A7J0GIH9_9ERIC</name>
<accession>A0A7J0GIH9</accession>
<sequence length="357" mass="38982">MRCERGCSGESKMHLNLPDSSTGGLVENSTGGSVFGCEFYETSTATTTQTPPVQASVSPDIQCGSSMLVSSATPACYGARHIVSGVGENAELEVFLPPEKLILAVLQCIGSSPHRKRIEKVILKMRNSSSTLVQPVREELGLLCYLQVGNLHYRMFGASLGQVADCSSSVSPHVRPIYEAIISQEHRNHRYDLSGDNSPFSIDSLGSGNVIQTPRSDLSSDRHVGMSCLNAYDHQKHDFASEIGSVTEVLLRASLSPNTKMGSIWPIGNLTTSEGFGSPEVVGQGLMSQEEEKEKFPPERSNRSPYALMMVDWLLQGIQIGQLCYKNQLFEVELLHSHSLTVSFSSLQSTSYVPLWY</sequence>
<organism evidence="1 2">
    <name type="scientific">Actinidia rufa</name>
    <dbReference type="NCBI Taxonomy" id="165716"/>
    <lineage>
        <taxon>Eukaryota</taxon>
        <taxon>Viridiplantae</taxon>
        <taxon>Streptophyta</taxon>
        <taxon>Embryophyta</taxon>
        <taxon>Tracheophyta</taxon>
        <taxon>Spermatophyta</taxon>
        <taxon>Magnoliopsida</taxon>
        <taxon>eudicotyledons</taxon>
        <taxon>Gunneridae</taxon>
        <taxon>Pentapetalae</taxon>
        <taxon>asterids</taxon>
        <taxon>Ericales</taxon>
        <taxon>Actinidiaceae</taxon>
        <taxon>Actinidia</taxon>
    </lineage>
</organism>
<protein>
    <submittedName>
        <fullName evidence="1">Uncharacterized protein</fullName>
    </submittedName>
</protein>
<dbReference type="OrthoDB" id="10489556at2759"/>